<dbReference type="Proteomes" id="UP000000593">
    <property type="component" value="Plasmid pPBPR1"/>
</dbReference>
<dbReference type="SUPFAM" id="SSF55464">
    <property type="entry name" value="Origin of replication-binding domain, RBD-like"/>
    <property type="match status" value="1"/>
</dbReference>
<dbReference type="Pfam" id="PF23639">
    <property type="entry name" value="DUF7146"/>
    <property type="match status" value="1"/>
</dbReference>
<evidence type="ECO:0000259" key="2">
    <source>
        <dbReference type="Pfam" id="PF13362"/>
    </source>
</evidence>
<name>Q6LWB7_PHOPR</name>
<evidence type="ECO:0000259" key="1">
    <source>
        <dbReference type="Pfam" id="PF08751"/>
    </source>
</evidence>
<dbReference type="KEGG" id="ppr:PBPRC0022"/>
<evidence type="ECO:0000313" key="5">
    <source>
        <dbReference type="EMBL" id="CAG17960.1"/>
    </source>
</evidence>
<proteinExistence type="predicted"/>
<feature type="domain" description="TrwC relaxase" evidence="1">
    <location>
        <begin position="11"/>
        <end position="316"/>
    </location>
</feature>
<geneLocation type="plasmid" evidence="5 6">
    <name>pPBPR1</name>
</geneLocation>
<feature type="domain" description="DUF7146" evidence="4">
    <location>
        <begin position="1694"/>
        <end position="1792"/>
    </location>
</feature>
<dbReference type="InterPro" id="IPR027417">
    <property type="entry name" value="P-loop_NTPase"/>
</dbReference>
<dbReference type="SUPFAM" id="SSF52540">
    <property type="entry name" value="P-loop containing nucleoside triphosphate hydrolases"/>
    <property type="match status" value="2"/>
</dbReference>
<keyword evidence="5" id="KW-0347">Helicase</keyword>
<keyword evidence="5" id="KW-0378">Hydrolase</keyword>
<dbReference type="EMBL" id="CR377818">
    <property type="protein sequence ID" value="CAG17960.1"/>
    <property type="molecule type" value="Genomic_DNA"/>
</dbReference>
<evidence type="ECO:0000259" key="4">
    <source>
        <dbReference type="Pfam" id="PF23639"/>
    </source>
</evidence>
<keyword evidence="5" id="KW-0067">ATP-binding</keyword>
<protein>
    <submittedName>
        <fullName evidence="5">DNA helicase (TraI) [Photobacterium profundum SS9]</fullName>
    </submittedName>
</protein>
<dbReference type="RefSeq" id="WP_011176756.1">
    <property type="nucleotide sequence ID" value="NC_005871.1"/>
</dbReference>
<reference evidence="6" key="1">
    <citation type="journal article" date="2005" name="Science">
        <title>Life at depth: Photobacterium profundum genome sequence and expression analysis.</title>
        <authorList>
            <person name="Vezzi A."/>
            <person name="Campanaro S."/>
            <person name="D'Angelo M."/>
            <person name="Simonato F."/>
            <person name="Vitulo N."/>
            <person name="Lauro F.M."/>
            <person name="Cestaro A."/>
            <person name="Malacrida G."/>
            <person name="Simionati B."/>
            <person name="Cannata N."/>
            <person name="Romualdi C."/>
            <person name="Bartlett D.H."/>
            <person name="Valle G."/>
        </authorList>
    </citation>
    <scope>NUCLEOTIDE SEQUENCE [LARGE SCALE GENOMIC DNA]</scope>
    <source>
        <strain evidence="6">ATCC BAA-1253 / SS9</strain>
    </source>
</reference>
<evidence type="ECO:0000313" key="6">
    <source>
        <dbReference type="Proteomes" id="UP000000593"/>
    </source>
</evidence>
<dbReference type="GO" id="GO:0004386">
    <property type="term" value="F:helicase activity"/>
    <property type="evidence" value="ECO:0007669"/>
    <property type="project" value="UniProtKB-KW"/>
</dbReference>
<keyword evidence="5" id="KW-0547">Nucleotide-binding</keyword>
<keyword evidence="6" id="KW-1185">Reference proteome</keyword>
<dbReference type="InterPro" id="IPR014862">
    <property type="entry name" value="TrwC"/>
</dbReference>
<feature type="domain" description="TraI 2B/2B-like" evidence="3">
    <location>
        <begin position="680"/>
        <end position="764"/>
    </location>
</feature>
<keyword evidence="5" id="KW-0614">Plasmid</keyword>
<dbReference type="eggNOG" id="COG0507">
    <property type="taxonomic scope" value="Bacteria"/>
</dbReference>
<dbReference type="InterPro" id="IPR014059">
    <property type="entry name" value="TraI/TrwC_relax"/>
</dbReference>
<dbReference type="Pfam" id="PF13604">
    <property type="entry name" value="AAA_30"/>
    <property type="match status" value="1"/>
</dbReference>
<evidence type="ECO:0000259" key="3">
    <source>
        <dbReference type="Pfam" id="PF18340"/>
    </source>
</evidence>
<dbReference type="NCBIfam" id="TIGR02686">
    <property type="entry name" value="relax_trwC"/>
    <property type="match status" value="1"/>
</dbReference>
<gene>
    <name evidence="5" type="ordered locus">PBPRC0022</name>
</gene>
<dbReference type="InterPro" id="IPR040668">
    <property type="entry name" value="TraI_2B"/>
</dbReference>
<dbReference type="InterPro" id="IPR055570">
    <property type="entry name" value="DUF7146"/>
</dbReference>
<accession>Q6LWB7</accession>
<dbReference type="Pfam" id="PF18340">
    <property type="entry name" value="TraI_2B"/>
    <property type="match status" value="1"/>
</dbReference>
<dbReference type="Pfam" id="PF08751">
    <property type="entry name" value="TrwC"/>
    <property type="match status" value="1"/>
</dbReference>
<feature type="domain" description="Toprim" evidence="2">
    <location>
        <begin position="1803"/>
        <end position="1893"/>
    </location>
</feature>
<dbReference type="NCBIfam" id="TIGR02760">
    <property type="entry name" value="TraI_TIGR"/>
    <property type="match status" value="1"/>
</dbReference>
<dbReference type="InterPro" id="IPR014129">
    <property type="entry name" value="Conjug_relaxase_TraI"/>
</dbReference>
<sequence>MLSISPLSQSAGDAASYYLTEEKHHDLPDVSLEVDTQSPEKETNYYLKEHSDEPNTQWFGKIAEQEGMLGKPVEEKQLEAVLSGTLNGTTVHGKRENHRNGFDFTFSAPKSVSTLALVGGDKRLITAHDDAVKFTLSHMEKDAAQAKYTDEQGKTAFANTGNLLFAMVRHKTSREDEPQMHTHALTSNMTKDSEDTLRALASCFKQQGGVINGTNERIYNHQLYYGMLYQSYLSKQVESLGYGIHSVGKGQFEIEGVPEGYLQSQSTRSQQIDEHARSVGMDSAAARDMAAKGTRKGKSYASDATLMEKWQGDAKASGFDIQAFVASSYARANSEAPSQSLKPAAMDAAHRAINHQSQTRNQLGYEKLIESAATQFTQGEKLDVIDIKLAVDTLILQGHLIGLNDSQSLFTTQTMIDNEQKLIASTQGQKRHLRTLVNTQSLEQQGLSADNQDKINTLFASRKQTNIVNVFGQSQQIASALLHVGTESGQRIHIITPDTLSKQTTGAKVPREAFTATQWVKNLFRPEHTHTVQRLLHDKDTPYSNRDLFVVEAANKLGVNEVQGLIDKAKVSNSKLIFLNHTHARQGMKAGRVMDTLKKGNVTEHSWVDTKDNSAQLFVHEKNDGERIDAIARAYSDLTDTSQVQVLGTTQKDVQALNTTIRHTLQQRGDINRHGVTVRTLNPVFLSDAQREVVSHYKKGMVLSEWQKVHGRNTKQDFTVTAINRKNNLLTLKDSKGKTQDINPNTREAKARQFSISRSDSIEIARGDKLRVNGNHFASKLTQHQTLTVSSSNALFINLKDNDGKYHLLATNQLNDAPLSYNFAQPLSKADDTKAHTLIGMKSYAASKELLHDLNHGQASRLDVFTDSGEKLDKHLEKSTIQPSAIHRVMQAHGDPEKFINSQTFDVLRQDVNATLHTLKDKALDKGLIESAVQYAIGTVSEKEAGFSQKQLVIEAIKYAFEEKGQAIKETEIVAHLKQAENNQQLLSAEYHDGTRWTTHAAIATETRILERLAAGKNTVTPLATPAQANAFLDKHPRFTDGQKSAVHLITTTADRFVAVQGLAGVGKSTMLESGIDLVKGIQAMNPEQTTFIGLAPTHAAVNELKAKGVQSQTAQSLLTDFLSEKHTPGQFRNTVFLLDESSMTSNQQIDQFTELVNITGARAVKLGDIYQLTSQEAGKPFELAITNNIIDSVTMKDMKRQQNDTLLGAVHNIVDRQGESALEKLKQQAPLQDYQPLPATKNEQQADDQEQASINQSHNVISTYHNTGNPKKDQETATLALATTVALEYLSRTPQSRENTLIIAYTNQERDDISHIIRQGLQQQKHLSAQQYNVPRLRSVGATNIEMATMMPYKSGLILRTGKDNYAAITDVDRQHGVVTVADMKTGEERPFFPKNHDHTFTQLWSQSEQPLAKEDSIMLRQTDKSRQWQGNKVYRVTDINNGKIQLESKDRHTLSLSTTQMKDAHWDYAYTRTADMAQGSTYENVITTIKGKGILTNIRRAYIDITRASHHVKLITDNTEKTMLSWVNNETNKPSALETRDKYYPEHKALFNDRPIPKDNPVYQDINGRLDIKTMGKVINQQLPAYTESLATQLLGQPDTTKSGRDTLTFQQPKGELKITLTGQYRGHFKNWGTGENGTLISLIMNKEGLSYKAALFKADTLLSEPDKHQLTINPQHEQLKATVPLKQSQLEARAQQYFNDGMPVTNTLAQTYLDTNPNRPFKDNDSIRYHPRVYSSETRSTHPALIAKLETPDNQIKGISVTYLNDATGDISDLKINKRVLGTKSGNHIPINEGIQADYSILAVGIENALLINDNNPTNTDIIAVTNNNDCRTVNTDNLRENIIIVLNQENTEISQRLIDDITSKLERDGKHATIIEPNDINNTPGSTLSDHIKTAINDITIKDNYIPDAITTLTNDINNAITPYINTPLTETEKSTVRDIAINEHIEKQTNMILLEKETTLDTRTTQLEIDRELTR</sequence>
<organism evidence="5 6">
    <name type="scientific">Photobacterium profundum (strain SS9)</name>
    <dbReference type="NCBI Taxonomy" id="298386"/>
    <lineage>
        <taxon>Bacteria</taxon>
        <taxon>Pseudomonadati</taxon>
        <taxon>Pseudomonadota</taxon>
        <taxon>Gammaproteobacteria</taxon>
        <taxon>Vibrionales</taxon>
        <taxon>Vibrionaceae</taxon>
        <taxon>Photobacterium</taxon>
    </lineage>
</organism>
<dbReference type="NCBIfam" id="NF041492">
    <property type="entry name" value="MobF"/>
    <property type="match status" value="1"/>
</dbReference>
<dbReference type="Gene3D" id="3.40.50.300">
    <property type="entry name" value="P-loop containing nucleotide triphosphate hydrolases"/>
    <property type="match status" value="1"/>
</dbReference>
<dbReference type="HOGENOM" id="CLU_001748_2_1_6"/>
<dbReference type="InterPro" id="IPR006171">
    <property type="entry name" value="TOPRIM_dom"/>
</dbReference>
<dbReference type="Pfam" id="PF13362">
    <property type="entry name" value="Toprim_3"/>
    <property type="match status" value="1"/>
</dbReference>